<dbReference type="EMBL" id="BGZK01007870">
    <property type="protein sequence ID" value="GBP05958.1"/>
    <property type="molecule type" value="Genomic_DNA"/>
</dbReference>
<dbReference type="AlphaFoldDB" id="A0A4C1SXQ6"/>
<organism evidence="1 2">
    <name type="scientific">Eumeta variegata</name>
    <name type="common">Bagworm moth</name>
    <name type="synonym">Eumeta japonica</name>
    <dbReference type="NCBI Taxonomy" id="151549"/>
    <lineage>
        <taxon>Eukaryota</taxon>
        <taxon>Metazoa</taxon>
        <taxon>Ecdysozoa</taxon>
        <taxon>Arthropoda</taxon>
        <taxon>Hexapoda</taxon>
        <taxon>Insecta</taxon>
        <taxon>Pterygota</taxon>
        <taxon>Neoptera</taxon>
        <taxon>Endopterygota</taxon>
        <taxon>Lepidoptera</taxon>
        <taxon>Glossata</taxon>
        <taxon>Ditrysia</taxon>
        <taxon>Tineoidea</taxon>
        <taxon>Psychidae</taxon>
        <taxon>Oiketicinae</taxon>
        <taxon>Eumeta</taxon>
    </lineage>
</organism>
<gene>
    <name evidence="1" type="ORF">EVAR_91995_1</name>
</gene>
<proteinExistence type="predicted"/>
<dbReference type="Proteomes" id="UP000299102">
    <property type="component" value="Unassembled WGS sequence"/>
</dbReference>
<comment type="caution">
    <text evidence="1">The sequence shown here is derived from an EMBL/GenBank/DDBJ whole genome shotgun (WGS) entry which is preliminary data.</text>
</comment>
<keyword evidence="2" id="KW-1185">Reference proteome</keyword>
<sequence length="188" mass="21584">MLKNQGQPSDAVKIASVLPSASPRRLKRIVKSIPTPTSESVFTEEEAIALMLQLGLTRDKYITLRKALQEKGVKVCRHTTHCRKRRKVLYPHPLKSMNIKYKASYHKVNLKRKKSIHGFTSPFKRIRKYADSDSRLHLRRTVNEKFSNLESLLSMPEYAFGILSASAYDLKYRSLPDNAKDLLAKTKN</sequence>
<accession>A0A4C1SXQ6</accession>
<evidence type="ECO:0000313" key="1">
    <source>
        <dbReference type="EMBL" id="GBP05958.1"/>
    </source>
</evidence>
<protein>
    <submittedName>
        <fullName evidence="1">Uncharacterized protein</fullName>
    </submittedName>
</protein>
<dbReference type="OrthoDB" id="8193306at2759"/>
<name>A0A4C1SXQ6_EUMVA</name>
<reference evidence="1 2" key="1">
    <citation type="journal article" date="2019" name="Commun. Biol.">
        <title>The bagworm genome reveals a unique fibroin gene that provides high tensile strength.</title>
        <authorList>
            <person name="Kono N."/>
            <person name="Nakamura H."/>
            <person name="Ohtoshi R."/>
            <person name="Tomita M."/>
            <person name="Numata K."/>
            <person name="Arakawa K."/>
        </authorList>
    </citation>
    <scope>NUCLEOTIDE SEQUENCE [LARGE SCALE GENOMIC DNA]</scope>
</reference>
<evidence type="ECO:0000313" key="2">
    <source>
        <dbReference type="Proteomes" id="UP000299102"/>
    </source>
</evidence>